<comment type="subcellular location">
    <subcellularLocation>
        <location evidence="1">Membrane</location>
        <topology evidence="1">Multi-pass membrane protein</topology>
    </subcellularLocation>
</comment>
<organism evidence="4">
    <name type="scientific">Ignisphaera aggregans</name>
    <dbReference type="NCBI Taxonomy" id="334771"/>
    <lineage>
        <taxon>Archaea</taxon>
        <taxon>Thermoproteota</taxon>
        <taxon>Thermoprotei</taxon>
        <taxon>Desulfurococcales</taxon>
        <taxon>Desulfurococcaceae</taxon>
        <taxon>Ignisphaera</taxon>
    </lineage>
</organism>
<dbReference type="GO" id="GO:0006508">
    <property type="term" value="P:proteolysis"/>
    <property type="evidence" value="ECO:0007669"/>
    <property type="project" value="InterPro"/>
</dbReference>
<proteinExistence type="predicted"/>
<name>A0A7C5TIP7_9CREN</name>
<dbReference type="SUPFAM" id="SSF54211">
    <property type="entry name" value="Ribosomal protein S5 domain 2-like"/>
    <property type="match status" value="1"/>
</dbReference>
<gene>
    <name evidence="4" type="ORF">ENM84_05470</name>
</gene>
<sequence length="566" mass="63752">MKKLATLYCVFLLLLLVISPFTSRTISRNMDINTWFLGIDSRDPSIGVAMKAYIQIHNSTRYKVFIHGVDFDESVLNSFILAGYAIKYVCGIDVDNIAVDIYLSGYTKITGPSASLAYAIAILKMLNRFNNTSDWGATGVVSIDGFIDAVGGLDVKIKAARENNIETIYIPTINRPTELKNNETIKLIKATSLIEFCRKQLGYSTSTSIEPSTKIFNVVNEFFINETRKFLNKSEMLINESPLSIKENLSSLYRNFSIDIQKAVEKRHGYTAVSLAFTLYMQLLYKHLIYNDSKAYSLIQKSRVVIDNALNEFNSFRYITPSTIPILIIILDRISEAQYYIDLYKNLTKQHISAKYPPAVLEAITRAYSRSLTIDTWLNVLKIVNNSVNERVIPFNKAYNVALNTLKAISSVIEWNQDFAPLSLSAIASIRGNLAAQLDNSSQLIVVDNLKELYRIFNGYLSNESRLIPYIYYIYAEDLEQIDKANYVALLSMSTLIAATTNIINNSINENVDVFMSSNSIEEINILLNALKNAAILLNALTLLLLITLLLYITKKGFRCSSSTTL</sequence>
<evidence type="ECO:0000256" key="1">
    <source>
        <dbReference type="ARBA" id="ARBA00004141"/>
    </source>
</evidence>
<feature type="transmembrane region" description="Helical" evidence="2">
    <location>
        <begin position="534"/>
        <end position="553"/>
    </location>
</feature>
<dbReference type="AlphaFoldDB" id="A0A7C5TIP7"/>
<dbReference type="PRINTS" id="PR00830">
    <property type="entry name" value="ENDOLAPTASE"/>
</dbReference>
<protein>
    <recommendedName>
        <fullName evidence="3">Lon proteolytic domain-containing protein</fullName>
    </recommendedName>
</protein>
<dbReference type="GO" id="GO:0004252">
    <property type="term" value="F:serine-type endopeptidase activity"/>
    <property type="evidence" value="ECO:0007669"/>
    <property type="project" value="InterPro"/>
</dbReference>
<dbReference type="InterPro" id="IPR008269">
    <property type="entry name" value="Lon_proteolytic"/>
</dbReference>
<dbReference type="EMBL" id="DRZI01000232">
    <property type="protein sequence ID" value="HHP82096.1"/>
    <property type="molecule type" value="Genomic_DNA"/>
</dbReference>
<evidence type="ECO:0000256" key="2">
    <source>
        <dbReference type="SAM" id="Phobius"/>
    </source>
</evidence>
<keyword evidence="2" id="KW-0812">Transmembrane</keyword>
<keyword evidence="2" id="KW-1133">Transmembrane helix</keyword>
<keyword evidence="2" id="KW-0472">Membrane</keyword>
<accession>A0A7C5TIP7</accession>
<evidence type="ECO:0000313" key="4">
    <source>
        <dbReference type="EMBL" id="HHP82096.1"/>
    </source>
</evidence>
<dbReference type="Gene3D" id="3.30.230.10">
    <property type="match status" value="1"/>
</dbReference>
<feature type="domain" description="Lon proteolytic" evidence="3">
    <location>
        <begin position="105"/>
        <end position="176"/>
    </location>
</feature>
<dbReference type="GO" id="GO:0004176">
    <property type="term" value="F:ATP-dependent peptidase activity"/>
    <property type="evidence" value="ECO:0007669"/>
    <property type="project" value="InterPro"/>
</dbReference>
<dbReference type="InterPro" id="IPR020568">
    <property type="entry name" value="Ribosomal_Su5_D2-typ_SF"/>
</dbReference>
<dbReference type="GO" id="GO:0016020">
    <property type="term" value="C:membrane"/>
    <property type="evidence" value="ECO:0007669"/>
    <property type="project" value="UniProtKB-SubCell"/>
</dbReference>
<evidence type="ECO:0000259" key="3">
    <source>
        <dbReference type="Pfam" id="PF05362"/>
    </source>
</evidence>
<dbReference type="Pfam" id="PF05362">
    <property type="entry name" value="Lon_C"/>
    <property type="match status" value="1"/>
</dbReference>
<comment type="caution">
    <text evidence="4">The sequence shown here is derived from an EMBL/GenBank/DDBJ whole genome shotgun (WGS) entry which is preliminary data.</text>
</comment>
<dbReference type="InterPro" id="IPR014721">
    <property type="entry name" value="Ribsml_uS5_D2-typ_fold_subgr"/>
</dbReference>
<reference evidence="4" key="1">
    <citation type="journal article" date="2020" name="mSystems">
        <title>Genome- and Community-Level Interaction Insights into Carbon Utilization and Element Cycling Functions of Hydrothermarchaeota in Hydrothermal Sediment.</title>
        <authorList>
            <person name="Zhou Z."/>
            <person name="Liu Y."/>
            <person name="Xu W."/>
            <person name="Pan J."/>
            <person name="Luo Z.H."/>
            <person name="Li M."/>
        </authorList>
    </citation>
    <scope>NUCLEOTIDE SEQUENCE [LARGE SCALE GENOMIC DNA]</scope>
    <source>
        <strain evidence="4">SpSt-1121</strain>
    </source>
</reference>